<evidence type="ECO:0000313" key="2">
    <source>
        <dbReference type="EMBL" id="MCD7453534.1"/>
    </source>
</evidence>
<evidence type="ECO:0000313" key="3">
    <source>
        <dbReference type="Proteomes" id="UP000823775"/>
    </source>
</evidence>
<gene>
    <name evidence="2" type="ORF">HAX54_021269</name>
</gene>
<organism evidence="2 3">
    <name type="scientific">Datura stramonium</name>
    <name type="common">Jimsonweed</name>
    <name type="synonym">Common thornapple</name>
    <dbReference type="NCBI Taxonomy" id="4076"/>
    <lineage>
        <taxon>Eukaryota</taxon>
        <taxon>Viridiplantae</taxon>
        <taxon>Streptophyta</taxon>
        <taxon>Embryophyta</taxon>
        <taxon>Tracheophyta</taxon>
        <taxon>Spermatophyta</taxon>
        <taxon>Magnoliopsida</taxon>
        <taxon>eudicotyledons</taxon>
        <taxon>Gunneridae</taxon>
        <taxon>Pentapetalae</taxon>
        <taxon>asterids</taxon>
        <taxon>lamiids</taxon>
        <taxon>Solanales</taxon>
        <taxon>Solanaceae</taxon>
        <taxon>Solanoideae</taxon>
        <taxon>Datureae</taxon>
        <taxon>Datura</taxon>
    </lineage>
</organism>
<evidence type="ECO:0000259" key="1">
    <source>
        <dbReference type="Pfam" id="PF26130"/>
    </source>
</evidence>
<dbReference type="Proteomes" id="UP000823775">
    <property type="component" value="Unassembled WGS sequence"/>
</dbReference>
<sequence length="200" mass="22582">MATKYINLRFHFGGILVNNVEPVYIRGNKEYAFNVDTNHLSISEAKEYCRNFGVSNIDKMHVVVPDSGSGPNKDSTNKVGEGFNAPLDKEIALIDSRGQIEGVQKSNLIGKSTENADELKDEFGFSNKEYSDEDLDEDDVEPTVHDEVEEDENIDLSGDKDGYGSDVHKKLNIVKEDLKAYLKKKSQEKKFLNIFWDRLA</sequence>
<dbReference type="EMBL" id="JACEIK010000256">
    <property type="protein sequence ID" value="MCD7453534.1"/>
    <property type="molecule type" value="Genomic_DNA"/>
</dbReference>
<dbReference type="Pfam" id="PF26130">
    <property type="entry name" value="PB1-like"/>
    <property type="match status" value="1"/>
</dbReference>
<keyword evidence="3" id="KW-1185">Reference proteome</keyword>
<accession>A0ABS8S6M8</accession>
<feature type="domain" description="PB1-like" evidence="1">
    <location>
        <begin position="4"/>
        <end position="67"/>
    </location>
</feature>
<comment type="caution">
    <text evidence="2">The sequence shown here is derived from an EMBL/GenBank/DDBJ whole genome shotgun (WGS) entry which is preliminary data.</text>
</comment>
<reference evidence="2 3" key="1">
    <citation type="journal article" date="2021" name="BMC Genomics">
        <title>Datura genome reveals duplications of psychoactive alkaloid biosynthetic genes and high mutation rate following tissue culture.</title>
        <authorList>
            <person name="Rajewski A."/>
            <person name="Carter-House D."/>
            <person name="Stajich J."/>
            <person name="Litt A."/>
        </authorList>
    </citation>
    <scope>NUCLEOTIDE SEQUENCE [LARGE SCALE GENOMIC DNA]</scope>
    <source>
        <strain evidence="2">AR-01</strain>
    </source>
</reference>
<name>A0ABS8S6M8_DATST</name>
<protein>
    <recommendedName>
        <fullName evidence="1">PB1-like domain-containing protein</fullName>
    </recommendedName>
</protein>
<proteinExistence type="predicted"/>
<dbReference type="InterPro" id="IPR058594">
    <property type="entry name" value="PB1-like_dom_pln"/>
</dbReference>